<feature type="region of interest" description="Disordered" evidence="1">
    <location>
        <begin position="196"/>
        <end position="249"/>
    </location>
</feature>
<feature type="domain" description="DUF2828" evidence="2">
    <location>
        <begin position="73"/>
        <end position="495"/>
    </location>
</feature>
<dbReference type="PANTHER" id="PTHR31373">
    <property type="entry name" value="OS06G0652100 PROTEIN"/>
    <property type="match status" value="1"/>
</dbReference>
<evidence type="ECO:0000259" key="2">
    <source>
        <dbReference type="Pfam" id="PF11443"/>
    </source>
</evidence>
<dbReference type="InterPro" id="IPR011205">
    <property type="entry name" value="UCP015417_vWA"/>
</dbReference>
<organism evidence="4 5">
    <name type="scientific">Candolleomyces aberdarensis</name>
    <dbReference type="NCBI Taxonomy" id="2316362"/>
    <lineage>
        <taxon>Eukaryota</taxon>
        <taxon>Fungi</taxon>
        <taxon>Dikarya</taxon>
        <taxon>Basidiomycota</taxon>
        <taxon>Agaricomycotina</taxon>
        <taxon>Agaricomycetes</taxon>
        <taxon>Agaricomycetidae</taxon>
        <taxon>Agaricales</taxon>
        <taxon>Agaricineae</taxon>
        <taxon>Psathyrellaceae</taxon>
        <taxon>Candolleomyces</taxon>
    </lineage>
</organism>
<dbReference type="Pfam" id="PF25043">
    <property type="entry name" value="DUF7788"/>
    <property type="match status" value="1"/>
</dbReference>
<reference evidence="4 5" key="1">
    <citation type="submission" date="2019-01" db="EMBL/GenBank/DDBJ databases">
        <title>Draft genome sequence of Psathyrella aberdarensis IHI B618.</title>
        <authorList>
            <person name="Buettner E."/>
            <person name="Kellner H."/>
        </authorList>
    </citation>
    <scope>NUCLEOTIDE SEQUENCE [LARGE SCALE GENOMIC DNA]</scope>
    <source>
        <strain evidence="4 5">IHI B618</strain>
    </source>
</reference>
<keyword evidence="5" id="KW-1185">Reference proteome</keyword>
<evidence type="ECO:0000259" key="3">
    <source>
        <dbReference type="Pfam" id="PF25043"/>
    </source>
</evidence>
<sequence>MVTLPASAKSSQNVVLPEIAELFDDKFLDVLLPPAVDAEYEMVVDPSDSSTAVETPKNPMIEALKATTNQVRTDNFAPALASTTSPTLDAFNGISQNTDGSSMNKLLSEAWAEDPNLTLRIIWASRSIPDGKGSRDAFYKAFGWLYENHPRTAIANIHLLADAVVINPKTNGAVSHGYWKDLLNILSLATTDSLTPDTNPSSALTTPAQKRTSGSRKGRRGGRVARPSSSRSTPAEHLERNAQRKKDAQKARAESFVSSHERLVSKLGEPKYRALYIAATRLFGDRLLKDVAILDQLKTVPAGDEKLAVLKTLSLVGKWAPTPACSHDKVTNLSSAIALYIYRAKPSLFSLPDGSLDNREKTILLRHILGRSILKPLREVIECPEPKMAANKWTDIKYTRVPSSAMKNNTEHFYKHDPEGFEKYLLDVESGKKQISGATLFPHEIIAQVLESSKAKTANATTAQQKVKAKLADNQLKVAEAQWKTLIANLRAAGKVENSIAVCDVSGSMGNLHYGTHDVKQPPPILVAVSLSLVLSSLAAPPFGGGFITFSASPQYLTVDLEGKSLNENIRYMMRSDWGMNTNLNAVFMDLLLPLAKKNNIKQEDMIKRLFIFSDMQFDEADHQGKDASNWETNYDVIEKGYKEAGYEVPQIVFWDLNATPGKTVEVTAKRRGVAMMNGFSPSLMKVFMGEKEEEDPEAAEWAAVDEKGDVTTVKEDKKDDFTPVNVMKKALLKESFNGLKVLD</sequence>
<comment type="caution">
    <text evidence="4">The sequence shown here is derived from an EMBL/GenBank/DDBJ whole genome shotgun (WGS) entry which is preliminary data.</text>
</comment>
<dbReference type="InterPro" id="IPR058580">
    <property type="entry name" value="DUF2828"/>
</dbReference>
<dbReference type="EMBL" id="SDEE01000002">
    <property type="protein sequence ID" value="RXW25724.1"/>
    <property type="molecule type" value="Genomic_DNA"/>
</dbReference>
<evidence type="ECO:0000256" key="1">
    <source>
        <dbReference type="SAM" id="MobiDB-lite"/>
    </source>
</evidence>
<evidence type="ECO:0008006" key="6">
    <source>
        <dbReference type="Google" id="ProtNLM"/>
    </source>
</evidence>
<dbReference type="PANTHER" id="PTHR31373:SF27">
    <property type="entry name" value="TROVE DOMAIN-CONTAINING PROTEIN"/>
    <property type="match status" value="1"/>
</dbReference>
<dbReference type="AlphaFoldDB" id="A0A4Q2E1U6"/>
<dbReference type="PIRSF" id="PIRSF015417">
    <property type="entry name" value="T31B5_30_vWA"/>
    <property type="match status" value="1"/>
</dbReference>
<dbReference type="InterPro" id="IPR056690">
    <property type="entry name" value="DUF7788"/>
</dbReference>
<feature type="domain" description="DUF7788" evidence="3">
    <location>
        <begin position="498"/>
        <end position="731"/>
    </location>
</feature>
<dbReference type="Pfam" id="PF11443">
    <property type="entry name" value="DUF2828"/>
    <property type="match status" value="1"/>
</dbReference>
<dbReference type="Proteomes" id="UP000290288">
    <property type="component" value="Unassembled WGS sequence"/>
</dbReference>
<protein>
    <recommendedName>
        <fullName evidence="6">TROVE domain-containing protein</fullName>
    </recommendedName>
</protein>
<feature type="compositionally biased region" description="Basic residues" evidence="1">
    <location>
        <begin position="213"/>
        <end position="223"/>
    </location>
</feature>
<gene>
    <name evidence="4" type="ORF">EST38_g150</name>
</gene>
<evidence type="ECO:0000313" key="4">
    <source>
        <dbReference type="EMBL" id="RXW25724.1"/>
    </source>
</evidence>
<evidence type="ECO:0000313" key="5">
    <source>
        <dbReference type="Proteomes" id="UP000290288"/>
    </source>
</evidence>
<name>A0A4Q2E1U6_9AGAR</name>
<proteinExistence type="predicted"/>
<feature type="compositionally biased region" description="Basic and acidic residues" evidence="1">
    <location>
        <begin position="234"/>
        <end position="249"/>
    </location>
</feature>
<dbReference type="OrthoDB" id="1149618at2759"/>
<feature type="compositionally biased region" description="Polar residues" evidence="1">
    <location>
        <begin position="196"/>
        <end position="209"/>
    </location>
</feature>
<accession>A0A4Q2E1U6</accession>